<name>A0A0C9W5U0_9AGAM</name>
<protein>
    <submittedName>
        <fullName evidence="2">Uncharacterized protein</fullName>
    </submittedName>
</protein>
<evidence type="ECO:0000313" key="3">
    <source>
        <dbReference type="Proteomes" id="UP000053820"/>
    </source>
</evidence>
<gene>
    <name evidence="2" type="ORF">HYDPIDRAFT_95007</name>
</gene>
<feature type="region of interest" description="Disordered" evidence="1">
    <location>
        <begin position="1"/>
        <end position="65"/>
    </location>
</feature>
<dbReference type="OrthoDB" id="3228777at2759"/>
<dbReference type="AlphaFoldDB" id="A0A0C9W5U0"/>
<accession>A0A0C9W5U0</accession>
<feature type="compositionally biased region" description="Basic and acidic residues" evidence="1">
    <location>
        <begin position="167"/>
        <end position="180"/>
    </location>
</feature>
<feature type="region of interest" description="Disordered" evidence="1">
    <location>
        <begin position="158"/>
        <end position="267"/>
    </location>
</feature>
<evidence type="ECO:0000256" key="1">
    <source>
        <dbReference type="SAM" id="MobiDB-lite"/>
    </source>
</evidence>
<proteinExistence type="predicted"/>
<reference evidence="2 3" key="1">
    <citation type="submission" date="2014-04" db="EMBL/GenBank/DDBJ databases">
        <title>Evolutionary Origins and Diversification of the Mycorrhizal Mutualists.</title>
        <authorList>
            <consortium name="DOE Joint Genome Institute"/>
            <consortium name="Mycorrhizal Genomics Consortium"/>
            <person name="Kohler A."/>
            <person name="Kuo A."/>
            <person name="Nagy L.G."/>
            <person name="Floudas D."/>
            <person name="Copeland A."/>
            <person name="Barry K.W."/>
            <person name="Cichocki N."/>
            <person name="Veneault-Fourrey C."/>
            <person name="LaButti K."/>
            <person name="Lindquist E.A."/>
            <person name="Lipzen A."/>
            <person name="Lundell T."/>
            <person name="Morin E."/>
            <person name="Murat C."/>
            <person name="Riley R."/>
            <person name="Ohm R."/>
            <person name="Sun H."/>
            <person name="Tunlid A."/>
            <person name="Henrissat B."/>
            <person name="Grigoriev I.V."/>
            <person name="Hibbett D.S."/>
            <person name="Martin F."/>
        </authorList>
    </citation>
    <scope>NUCLEOTIDE SEQUENCE [LARGE SCALE GENOMIC DNA]</scope>
    <source>
        <strain evidence="2 3">MD-312</strain>
    </source>
</reference>
<dbReference type="Proteomes" id="UP000053820">
    <property type="component" value="Unassembled WGS sequence"/>
</dbReference>
<feature type="compositionally biased region" description="Basic and acidic residues" evidence="1">
    <location>
        <begin position="281"/>
        <end position="303"/>
    </location>
</feature>
<feature type="region of interest" description="Disordered" evidence="1">
    <location>
        <begin position="480"/>
        <end position="525"/>
    </location>
</feature>
<dbReference type="EMBL" id="KN839857">
    <property type="protein sequence ID" value="KIJ62118.1"/>
    <property type="molecule type" value="Genomic_DNA"/>
</dbReference>
<keyword evidence="3" id="KW-1185">Reference proteome</keyword>
<dbReference type="HOGENOM" id="CLU_534386_0_0_1"/>
<evidence type="ECO:0000313" key="2">
    <source>
        <dbReference type="EMBL" id="KIJ62118.1"/>
    </source>
</evidence>
<feature type="region of interest" description="Disordered" evidence="1">
    <location>
        <begin position="279"/>
        <end position="313"/>
    </location>
</feature>
<feature type="compositionally biased region" description="Polar residues" evidence="1">
    <location>
        <begin position="493"/>
        <end position="509"/>
    </location>
</feature>
<organism evidence="2 3">
    <name type="scientific">Hydnomerulius pinastri MD-312</name>
    <dbReference type="NCBI Taxonomy" id="994086"/>
    <lineage>
        <taxon>Eukaryota</taxon>
        <taxon>Fungi</taxon>
        <taxon>Dikarya</taxon>
        <taxon>Basidiomycota</taxon>
        <taxon>Agaricomycotina</taxon>
        <taxon>Agaricomycetes</taxon>
        <taxon>Agaricomycetidae</taxon>
        <taxon>Boletales</taxon>
        <taxon>Boletales incertae sedis</taxon>
        <taxon>Leucogyrophana</taxon>
    </lineage>
</organism>
<sequence length="525" mass="56477">MEDLVIPGHPYAHGPSYPRHHGAVPDIQENTQRTSKHTHKSSEYAGPHPSAFDPNLPPRTATSDVSMRHRLPPRAPVHLGPISHPYASVLAQAGDQSGRGGSGALPPLPSAAVFAGRDFDPHISISNADFERYGVGEALVYASLPRLEDVMKAKELSLQDTLPPEAEPTRVDKGKARERSPTPQTIVQPHEEGSVGMSEPVFSASPPMPEYSEHMAMPVFDNPDDLDEFHDLFYKPPPRSSPGEGNKEPSVISKGIPSDVRSSRSGSALTNLVRSLSEGISELRDHSRTPSDPMRHQTSESHADQTSSEGGGNYVFLDLARSYASSPVPMESSAVRLPIQQEDEHGVQSSAGVPEDVMSSRASSVLEGTLEETENDTFGYPIRHGLIEAVAPSPVHSPRRASTHLSILEGVEEQADVLSPVASYTTSQPHSADALRSSYMTSTSDNSRMSGLSDFPLPPAHRPIPQPGHMSILQAYFEATPPSSESQGHDQLGSGSRSASLHSHRTTFGGSDDMEFITQVHGSTP</sequence>